<dbReference type="Pfam" id="PF17773">
    <property type="entry name" value="UPF0176_N"/>
    <property type="match status" value="1"/>
</dbReference>
<dbReference type="InterPro" id="IPR020936">
    <property type="entry name" value="TrhO"/>
</dbReference>
<dbReference type="GO" id="GO:0008033">
    <property type="term" value="P:tRNA processing"/>
    <property type="evidence" value="ECO:0007669"/>
    <property type="project" value="UniProtKB-KW"/>
</dbReference>
<evidence type="ECO:0000313" key="4">
    <source>
        <dbReference type="Proteomes" id="UP000464658"/>
    </source>
</evidence>
<evidence type="ECO:0000259" key="2">
    <source>
        <dbReference type="Pfam" id="PF17773"/>
    </source>
</evidence>
<evidence type="ECO:0000313" key="3">
    <source>
        <dbReference type="EMBL" id="BBP86775.1"/>
    </source>
</evidence>
<gene>
    <name evidence="3" type="ORF">BsIDN1_03930</name>
</gene>
<dbReference type="PANTHER" id="PTHR43268">
    <property type="entry name" value="THIOSULFATE SULFURTRANSFERASE/RHODANESE-LIKE DOMAIN-CONTAINING PROTEIN 2"/>
    <property type="match status" value="1"/>
</dbReference>
<dbReference type="PANTHER" id="PTHR43268:SF3">
    <property type="entry name" value="RHODANESE-LIKE DOMAIN-CONTAINING PROTEIN 7-RELATED"/>
    <property type="match status" value="1"/>
</dbReference>
<sequence>MEKQYRVLLYYQYVPIEDPETFTAEHLAFCKELGLLGRILVSAEGLNGTVSGTIEQTDKYMQALKEDPRFASMPIKIDEADGHAFKKCTSVIGMN</sequence>
<proteinExistence type="predicted"/>
<evidence type="ECO:0000256" key="1">
    <source>
        <dbReference type="ARBA" id="ARBA00022694"/>
    </source>
</evidence>
<dbReference type="InterPro" id="IPR040503">
    <property type="entry name" value="TRHO_N"/>
</dbReference>
<dbReference type="Proteomes" id="UP000464658">
    <property type="component" value="Chromosome"/>
</dbReference>
<accession>A0A5S9M1Y8</accession>
<feature type="domain" description="tRNA uridine(34) hydroxylase N-terminal" evidence="2">
    <location>
        <begin position="5"/>
        <end position="88"/>
    </location>
</feature>
<dbReference type="Gene3D" id="3.30.70.100">
    <property type="match status" value="1"/>
</dbReference>
<keyword evidence="1" id="KW-0819">tRNA processing</keyword>
<dbReference type="EMBL" id="AP021906">
    <property type="protein sequence ID" value="BBP86775.1"/>
    <property type="molecule type" value="Genomic_DNA"/>
</dbReference>
<dbReference type="AlphaFoldDB" id="A0A5S9M1Y8"/>
<reference evidence="3 4" key="1">
    <citation type="submission" date="2019-12" db="EMBL/GenBank/DDBJ databases">
        <title>Full genome sequence of a Bacillus safensis strain isolated from commercially available natto in Indonesia.</title>
        <authorList>
            <person name="Yoshida M."/>
            <person name="Uomi M."/>
            <person name="Waturangi D."/>
            <person name="Ekaputri J.J."/>
            <person name="Setiamarga D.H.E."/>
        </authorList>
    </citation>
    <scope>NUCLEOTIDE SEQUENCE [LARGE SCALE GENOMIC DNA]</scope>
    <source>
        <strain evidence="3 4">IDN1</strain>
    </source>
</reference>
<name>A0A5S9M1Y8_BACIA</name>
<protein>
    <recommendedName>
        <fullName evidence="2">tRNA uridine(34) hydroxylase N-terminal domain-containing protein</fullName>
    </recommendedName>
</protein>
<organism evidence="3 4">
    <name type="scientific">Bacillus safensis</name>
    <dbReference type="NCBI Taxonomy" id="561879"/>
    <lineage>
        <taxon>Bacteria</taxon>
        <taxon>Bacillati</taxon>
        <taxon>Bacillota</taxon>
        <taxon>Bacilli</taxon>
        <taxon>Bacillales</taxon>
        <taxon>Bacillaceae</taxon>
        <taxon>Bacillus</taxon>
    </lineage>
</organism>